<dbReference type="Gene3D" id="3.40.50.300">
    <property type="entry name" value="P-loop containing nucleotide triphosphate hydrolases"/>
    <property type="match status" value="1"/>
</dbReference>
<sequence>MRYDAEYGFAVASAPPVLVVDAVGVRVGIDLSGLTPPDRDTVTRAWHDARVDGTEADVTIAPVSSDREGQTLSDLSSAVTQAAIRARRGELWMLHAAGLAADDGGVTVLVGPSGAGKTTATRLLARTWGYVSDETVGIAADGRVHAYRKPLSVITEGQGYKVQHAPRDLGLRPLPDAPLRVRRVILLDRSDTRERARLTPVPASDALVLLAPHSSALASMPRPLRTVMDVLSRTGGVMRAEYTEAEELVALLAKVAHRDADVGIAATQPSPDTATLDPAPPAETASPPSVAARRYHRSAVVDALPLPDDRLAVLTAEADGRGVLRVLAGAAPLLWDAANGATRDDLLRAVTGGEANDEAERCVDGILAQLIETGLLTVGV</sequence>
<evidence type="ECO:0000313" key="3">
    <source>
        <dbReference type="Proteomes" id="UP000183203"/>
    </source>
</evidence>
<evidence type="ECO:0000256" key="1">
    <source>
        <dbReference type="SAM" id="MobiDB-lite"/>
    </source>
</evidence>
<feature type="region of interest" description="Disordered" evidence="1">
    <location>
        <begin position="266"/>
        <end position="291"/>
    </location>
</feature>
<dbReference type="EMBL" id="FMYG01000004">
    <property type="protein sequence ID" value="SDC30874.1"/>
    <property type="molecule type" value="Genomic_DNA"/>
</dbReference>
<dbReference type="STRING" id="993073.AS029_08665"/>
<dbReference type="Proteomes" id="UP000183203">
    <property type="component" value="Unassembled WGS sequence"/>
</dbReference>
<dbReference type="SUPFAM" id="SSF52540">
    <property type="entry name" value="P-loop containing nucleoside triphosphate hydrolases"/>
    <property type="match status" value="2"/>
</dbReference>
<evidence type="ECO:0000313" key="2">
    <source>
        <dbReference type="EMBL" id="SDC30874.1"/>
    </source>
</evidence>
<dbReference type="AlphaFoldDB" id="A0A1G6KIT6"/>
<protein>
    <submittedName>
        <fullName evidence="2">Uncharacterized protein</fullName>
    </submittedName>
</protein>
<dbReference type="InterPro" id="IPR027417">
    <property type="entry name" value="P-loop_NTPase"/>
</dbReference>
<organism evidence="2 3">
    <name type="scientific">Microbacterium enclense</name>
    <dbReference type="NCBI Taxonomy" id="993073"/>
    <lineage>
        <taxon>Bacteria</taxon>
        <taxon>Bacillati</taxon>
        <taxon>Actinomycetota</taxon>
        <taxon>Actinomycetes</taxon>
        <taxon>Micrococcales</taxon>
        <taxon>Microbacteriaceae</taxon>
        <taxon>Microbacterium</taxon>
    </lineage>
</organism>
<accession>A0A1G6KIT6</accession>
<feature type="compositionally biased region" description="Low complexity" evidence="1">
    <location>
        <begin position="271"/>
        <end position="291"/>
    </location>
</feature>
<reference evidence="2 3" key="1">
    <citation type="submission" date="2016-09" db="EMBL/GenBank/DDBJ databases">
        <authorList>
            <person name="Capua I."/>
            <person name="De Benedictis P."/>
            <person name="Joannis T."/>
            <person name="Lombin L.H."/>
            <person name="Cattoli G."/>
        </authorList>
    </citation>
    <scope>NUCLEOTIDE SEQUENCE [LARGE SCALE GENOMIC DNA]</scope>
    <source>
        <strain evidence="2 3">NIO-1002</strain>
    </source>
</reference>
<proteinExistence type="predicted"/>
<gene>
    <name evidence="2" type="ORF">SAMN05216418_1998</name>
</gene>
<name>A0A1G6KIT6_9MICO</name>